<dbReference type="PANTHER" id="PTHR30336:SF20">
    <property type="entry name" value="DUF218 DOMAIN-CONTAINING PROTEIN"/>
    <property type="match status" value="1"/>
</dbReference>
<dbReference type="Gene3D" id="3.40.50.620">
    <property type="entry name" value="HUPs"/>
    <property type="match status" value="1"/>
</dbReference>
<gene>
    <name evidence="2" type="ORF">FVE85_7310</name>
</gene>
<accession>A0A5J4Z8S6</accession>
<dbReference type="Pfam" id="PF02698">
    <property type="entry name" value="DUF218"/>
    <property type="match status" value="1"/>
</dbReference>
<evidence type="ECO:0000259" key="1">
    <source>
        <dbReference type="Pfam" id="PF02698"/>
    </source>
</evidence>
<reference evidence="3" key="1">
    <citation type="journal article" date="2019" name="Nat. Commun.">
        <title>Expansion of phycobilisome linker gene families in mesophilic red algae.</title>
        <authorList>
            <person name="Lee J."/>
            <person name="Kim D."/>
            <person name="Bhattacharya D."/>
            <person name="Yoon H.S."/>
        </authorList>
    </citation>
    <scope>NUCLEOTIDE SEQUENCE [LARGE SCALE GENOMIC DNA]</scope>
    <source>
        <strain evidence="3">CCMP 1328</strain>
    </source>
</reference>
<keyword evidence="3" id="KW-1185">Reference proteome</keyword>
<name>A0A5J4Z8S6_PORPP</name>
<evidence type="ECO:0000313" key="3">
    <source>
        <dbReference type="Proteomes" id="UP000324585"/>
    </source>
</evidence>
<dbReference type="AlphaFoldDB" id="A0A5J4Z8S6"/>
<dbReference type="InterPro" id="IPR003848">
    <property type="entry name" value="DUF218"/>
</dbReference>
<dbReference type="Proteomes" id="UP000324585">
    <property type="component" value="Unassembled WGS sequence"/>
</dbReference>
<feature type="domain" description="DUF218" evidence="1">
    <location>
        <begin position="7"/>
        <end position="136"/>
    </location>
</feature>
<dbReference type="OMA" id="WMITEPL"/>
<dbReference type="InterPro" id="IPR051599">
    <property type="entry name" value="Cell_Envelope_Assoc"/>
</dbReference>
<dbReference type="PANTHER" id="PTHR30336">
    <property type="entry name" value="INNER MEMBRANE PROTEIN, PROBABLE PERMEASE"/>
    <property type="match status" value="1"/>
</dbReference>
<sequence>MGSVRTVLVVPGGGIGEDGQPHAWVAARLDCALQLREREYADADVLVLSRGTTNRPPPTDAVRHGFALDEATASARYLLQRGCPPQRVLAESWSLDTIGNAYACRWMITEPLGINDLVVITSAFHMPRTQAIFDWIYSFPSCVHMQSDPTTQLGRKISIRYQQVPNAGMSEDMARVRTEKEMHSLANLLRTIERIGNDRSALTRFIFAEHAAYAVPKFALSASVPEDLAKTY</sequence>
<dbReference type="CDD" id="cd06259">
    <property type="entry name" value="YdcF-like"/>
    <property type="match status" value="1"/>
</dbReference>
<organism evidence="2 3">
    <name type="scientific">Porphyridium purpureum</name>
    <name type="common">Red alga</name>
    <name type="synonym">Porphyridium cruentum</name>
    <dbReference type="NCBI Taxonomy" id="35688"/>
    <lineage>
        <taxon>Eukaryota</taxon>
        <taxon>Rhodophyta</taxon>
        <taxon>Bangiophyceae</taxon>
        <taxon>Porphyridiales</taxon>
        <taxon>Porphyridiaceae</taxon>
        <taxon>Porphyridium</taxon>
    </lineage>
</organism>
<protein>
    <recommendedName>
        <fullName evidence="1">DUF218 domain-containing protein</fullName>
    </recommendedName>
</protein>
<dbReference type="EMBL" id="VRMN01000001">
    <property type="protein sequence ID" value="KAA8499725.1"/>
    <property type="molecule type" value="Genomic_DNA"/>
</dbReference>
<dbReference type="InterPro" id="IPR014729">
    <property type="entry name" value="Rossmann-like_a/b/a_fold"/>
</dbReference>
<proteinExistence type="predicted"/>
<evidence type="ECO:0000313" key="2">
    <source>
        <dbReference type="EMBL" id="KAA8499725.1"/>
    </source>
</evidence>
<dbReference type="OrthoDB" id="10055554at2759"/>
<dbReference type="GO" id="GO:0005886">
    <property type="term" value="C:plasma membrane"/>
    <property type="evidence" value="ECO:0007669"/>
    <property type="project" value="TreeGrafter"/>
</dbReference>
<comment type="caution">
    <text evidence="2">The sequence shown here is derived from an EMBL/GenBank/DDBJ whole genome shotgun (WGS) entry which is preliminary data.</text>
</comment>